<name>H6QK61_RICMA</name>
<dbReference type="AlphaFoldDB" id="H6QK61"/>
<evidence type="ECO:0000313" key="2">
    <source>
        <dbReference type="Proteomes" id="UP000007999"/>
    </source>
</evidence>
<dbReference type="HOGENOM" id="CLU_2976420_0_0_5"/>
<reference evidence="2" key="1">
    <citation type="submission" date="2012-02" db="EMBL/GenBank/DDBJ databases">
        <title>Complete genome sequence of Rickettsia parkeri strain Portsmouth.</title>
        <authorList>
            <person name="Johnson S.L."/>
            <person name="Munk A.C."/>
            <person name="Han S."/>
            <person name="Bruce D.C."/>
            <person name="Dasch G.A."/>
        </authorList>
    </citation>
    <scope>NUCLEOTIDE SEQUENCE [LARGE SCALE GENOMIC DNA]</scope>
    <source>
        <strain evidence="2">AZT80 (RMB)</strain>
    </source>
</reference>
<organism evidence="1 2">
    <name type="scientific">Rickettsia massiliae str. AZT80</name>
    <dbReference type="NCBI Taxonomy" id="1105112"/>
    <lineage>
        <taxon>Bacteria</taxon>
        <taxon>Pseudomonadati</taxon>
        <taxon>Pseudomonadota</taxon>
        <taxon>Alphaproteobacteria</taxon>
        <taxon>Rickettsiales</taxon>
        <taxon>Rickettsiaceae</taxon>
        <taxon>Rickettsieae</taxon>
        <taxon>Rickettsia</taxon>
        <taxon>spotted fever group</taxon>
    </lineage>
</organism>
<proteinExistence type="predicted"/>
<dbReference type="EMBL" id="CP003319">
    <property type="protein sequence ID" value="AFB32061.1"/>
    <property type="molecule type" value="Genomic_DNA"/>
</dbReference>
<accession>H6QK61</accession>
<dbReference type="KEGG" id="rmi:RMB_06745"/>
<protein>
    <submittedName>
        <fullName evidence="1">Uncharacterized protein</fullName>
    </submittedName>
</protein>
<gene>
    <name evidence="1" type="ORF">RMB_06745</name>
</gene>
<sequence>MVATAAGGFTSNAAVGAGQLTTNTTGNVTVGTGTYAGNITGNATFGGAGTINTTVITG</sequence>
<dbReference type="Proteomes" id="UP000007999">
    <property type="component" value="Chromosome"/>
</dbReference>
<evidence type="ECO:0000313" key="1">
    <source>
        <dbReference type="EMBL" id="AFB32061.1"/>
    </source>
</evidence>